<dbReference type="EC" id="1.1.1.22" evidence="3 7"/>
<evidence type="ECO:0000256" key="4">
    <source>
        <dbReference type="ARBA" id="ARBA00023002"/>
    </source>
</evidence>
<dbReference type="InterPro" id="IPR014026">
    <property type="entry name" value="UDP-Glc/GDP-Man_DH_dimer"/>
</dbReference>
<evidence type="ECO:0000259" key="8">
    <source>
        <dbReference type="SMART" id="SM00984"/>
    </source>
</evidence>
<organism evidence="9 10">
    <name type="scientific">Clostridium aromativorans</name>
    <dbReference type="NCBI Taxonomy" id="2836848"/>
    <lineage>
        <taxon>Bacteria</taxon>
        <taxon>Bacillati</taxon>
        <taxon>Bacillota</taxon>
        <taxon>Clostridia</taxon>
        <taxon>Eubacteriales</taxon>
        <taxon>Clostridiaceae</taxon>
        <taxon>Clostridium</taxon>
    </lineage>
</organism>
<dbReference type="RefSeq" id="WP_150356401.1">
    <property type="nucleotide sequence ID" value="NZ_JAJJPB010000001.1"/>
</dbReference>
<proteinExistence type="inferred from homology"/>
<dbReference type="Gene3D" id="1.20.5.100">
    <property type="entry name" value="Cytochrome c1, transmembrane anchor, C-terminal"/>
    <property type="match status" value="1"/>
</dbReference>
<comment type="catalytic activity">
    <reaction evidence="6 7">
        <text>UDP-alpha-D-glucose + 2 NAD(+) + H2O = UDP-alpha-D-glucuronate + 2 NADH + 3 H(+)</text>
        <dbReference type="Rhea" id="RHEA:23596"/>
        <dbReference type="ChEBI" id="CHEBI:15377"/>
        <dbReference type="ChEBI" id="CHEBI:15378"/>
        <dbReference type="ChEBI" id="CHEBI:57540"/>
        <dbReference type="ChEBI" id="CHEBI:57945"/>
        <dbReference type="ChEBI" id="CHEBI:58052"/>
        <dbReference type="ChEBI" id="CHEBI:58885"/>
        <dbReference type="EC" id="1.1.1.22"/>
    </reaction>
</comment>
<evidence type="ECO:0000256" key="2">
    <source>
        <dbReference type="ARBA" id="ARBA00006601"/>
    </source>
</evidence>
<dbReference type="PIRSF" id="PIRSF000124">
    <property type="entry name" value="UDPglc_GDPman_dh"/>
    <property type="match status" value="1"/>
</dbReference>
<dbReference type="Gene3D" id="3.40.50.720">
    <property type="entry name" value="NAD(P)-binding Rossmann-like Domain"/>
    <property type="match status" value="2"/>
</dbReference>
<dbReference type="InterPro" id="IPR014027">
    <property type="entry name" value="UDP-Glc/GDP-Man_DH_C"/>
</dbReference>
<dbReference type="InterPro" id="IPR036220">
    <property type="entry name" value="UDP-Glc/GDP-Man_DH_C_sf"/>
</dbReference>
<comment type="pathway">
    <text evidence="1">Nucleotide-sugar biosynthesis; UDP-alpha-D-glucuronate biosynthesis; UDP-alpha-D-glucuronate from UDP-alpha-D-glucose: step 1/1.</text>
</comment>
<dbReference type="PIRSF" id="PIRSF500134">
    <property type="entry name" value="UDPglc_DH_bac"/>
    <property type="match status" value="1"/>
</dbReference>
<gene>
    <name evidence="9" type="ORF">LN736_01365</name>
</gene>
<evidence type="ECO:0000256" key="1">
    <source>
        <dbReference type="ARBA" id="ARBA00004701"/>
    </source>
</evidence>
<dbReference type="SUPFAM" id="SSF51735">
    <property type="entry name" value="NAD(P)-binding Rossmann-fold domains"/>
    <property type="match status" value="1"/>
</dbReference>
<evidence type="ECO:0000313" key="9">
    <source>
        <dbReference type="EMBL" id="MCC9293525.1"/>
    </source>
</evidence>
<dbReference type="PANTHER" id="PTHR43750:SF3">
    <property type="entry name" value="UDP-GLUCOSE 6-DEHYDROGENASE TUAD"/>
    <property type="match status" value="1"/>
</dbReference>
<dbReference type="InterPro" id="IPR036291">
    <property type="entry name" value="NAD(P)-bd_dom_sf"/>
</dbReference>
<dbReference type="InterPro" id="IPR028357">
    <property type="entry name" value="UDPglc_DH_bac"/>
</dbReference>
<feature type="domain" description="UDP-glucose/GDP-mannose dehydrogenase C-terminal" evidence="8">
    <location>
        <begin position="325"/>
        <end position="428"/>
    </location>
</feature>
<comment type="similarity">
    <text evidence="2 7">Belongs to the UDP-glucose/GDP-mannose dehydrogenase family.</text>
</comment>
<dbReference type="InterPro" id="IPR001732">
    <property type="entry name" value="UDP-Glc/GDP-Man_DH_N"/>
</dbReference>
<dbReference type="EMBL" id="JAJJPB010000001">
    <property type="protein sequence ID" value="MCC9293525.1"/>
    <property type="molecule type" value="Genomic_DNA"/>
</dbReference>
<keyword evidence="10" id="KW-1185">Reference proteome</keyword>
<evidence type="ECO:0000256" key="5">
    <source>
        <dbReference type="ARBA" id="ARBA00023027"/>
    </source>
</evidence>
<protein>
    <recommendedName>
        <fullName evidence="3 7">UDP-glucose 6-dehydrogenase</fullName>
        <ecNumber evidence="3 7">1.1.1.22</ecNumber>
    </recommendedName>
</protein>
<name>A0ABS8N335_9CLOT</name>
<dbReference type="NCBIfam" id="TIGR03026">
    <property type="entry name" value="NDP-sugDHase"/>
    <property type="match status" value="1"/>
</dbReference>
<dbReference type="InterPro" id="IPR008927">
    <property type="entry name" value="6-PGluconate_DH-like_C_sf"/>
</dbReference>
<dbReference type="Pfam" id="PF00984">
    <property type="entry name" value="UDPG_MGDP_dh"/>
    <property type="match status" value="1"/>
</dbReference>
<keyword evidence="5 7" id="KW-0520">NAD</keyword>
<dbReference type="SMART" id="SM00984">
    <property type="entry name" value="UDPG_MGDP_dh_C"/>
    <property type="match status" value="1"/>
</dbReference>
<keyword evidence="4 7" id="KW-0560">Oxidoreductase</keyword>
<evidence type="ECO:0000256" key="3">
    <source>
        <dbReference type="ARBA" id="ARBA00012954"/>
    </source>
</evidence>
<evidence type="ECO:0000256" key="7">
    <source>
        <dbReference type="PIRNR" id="PIRNR000124"/>
    </source>
</evidence>
<dbReference type="SUPFAM" id="SSF48179">
    <property type="entry name" value="6-phosphogluconate dehydrogenase C-terminal domain-like"/>
    <property type="match status" value="1"/>
</dbReference>
<dbReference type="Proteomes" id="UP001165422">
    <property type="component" value="Unassembled WGS sequence"/>
</dbReference>
<reference evidence="9" key="1">
    <citation type="submission" date="2021-11" db="EMBL/GenBank/DDBJ databases">
        <authorList>
            <person name="Qingchun L."/>
            <person name="Dong Z."/>
            <person name="Zongwei Q."/>
            <person name="Jia Z."/>
            <person name="Duotao L."/>
        </authorList>
    </citation>
    <scope>NUCLEOTIDE SEQUENCE</scope>
    <source>
        <strain evidence="9">WLY-B-L2</strain>
    </source>
</reference>
<comment type="caution">
    <text evidence="9">The sequence shown here is derived from an EMBL/GenBank/DDBJ whole genome shotgun (WGS) entry which is preliminary data.</text>
</comment>
<evidence type="ECO:0000256" key="6">
    <source>
        <dbReference type="ARBA" id="ARBA00047473"/>
    </source>
</evidence>
<dbReference type="Pfam" id="PF03721">
    <property type="entry name" value="UDPG_MGDP_dh_N"/>
    <property type="match status" value="1"/>
</dbReference>
<accession>A0ABS8N335</accession>
<dbReference type="PANTHER" id="PTHR43750">
    <property type="entry name" value="UDP-GLUCOSE 6-DEHYDROGENASE TUAD"/>
    <property type="match status" value="1"/>
</dbReference>
<dbReference type="Pfam" id="PF03720">
    <property type="entry name" value="UDPG_MGDP_dh_C"/>
    <property type="match status" value="1"/>
</dbReference>
<dbReference type="InterPro" id="IPR017476">
    <property type="entry name" value="UDP-Glc/GDP-Man"/>
</dbReference>
<evidence type="ECO:0000313" key="10">
    <source>
        <dbReference type="Proteomes" id="UP001165422"/>
    </source>
</evidence>
<dbReference type="SUPFAM" id="SSF52413">
    <property type="entry name" value="UDP-glucose/GDP-mannose dehydrogenase C-terminal domain"/>
    <property type="match status" value="1"/>
</dbReference>
<sequence length="444" mass="49765">MVQFNNNISVIGTGYVGLVSGACLSEFGMNVICMDNDLDKIEKLKNGEMPIYEPGLYDIVKKNMNQGRLNFTNDLKYAVENSTVIFIAVGTPPLEDGSADLQYVLDAACEVAKYMNGYKIIVDKSTVPVGTGQKVKAKVRDVFNARNVNYDFDIVSNPEFLREGAAVKDFTHPDRVVVGVESKKAEEIMKQIYKVLYIISVPFVITNLETAELIKYASNAFLATKISFINEMANICEEIGADVHKLAKAMGQDGRIGSKFLHPGPGYGGSCFPKDTKALVHIAKEAGVRSEIIETVIKVNDAQKERMISKIKNRFNNDLHGRKIALWGLSFKPETDDLRESPALYIGKRLIEEGAEVNVYDPIAMDNCQKFYSEIQFNYCKNEYEACKNAEAVVLATEWNQFRSMNLNEIKSNMKGALFLDFRNVYEPQEMKKIGFDYEGVGRK</sequence>